<dbReference type="OrthoDB" id="1619864at2759"/>
<evidence type="ECO:0000313" key="1">
    <source>
        <dbReference type="EMBL" id="EJK56418.1"/>
    </source>
</evidence>
<dbReference type="EMBL" id="AGNL01031475">
    <property type="protein sequence ID" value="EJK56418.1"/>
    <property type="molecule type" value="Genomic_DNA"/>
</dbReference>
<comment type="caution">
    <text evidence="1">The sequence shown here is derived from an EMBL/GenBank/DDBJ whole genome shotgun (WGS) entry which is preliminary data.</text>
</comment>
<evidence type="ECO:0000313" key="2">
    <source>
        <dbReference type="Proteomes" id="UP000266841"/>
    </source>
</evidence>
<dbReference type="Proteomes" id="UP000266841">
    <property type="component" value="Unassembled WGS sequence"/>
</dbReference>
<sequence length="41" mass="4233">MGSRLQELSPNAEIVSKDAALQVNIAAANGLQNVLKSNLGP</sequence>
<keyword evidence="2" id="KW-1185">Reference proteome</keyword>
<name>K0RRH5_THAOC</name>
<proteinExistence type="predicted"/>
<dbReference type="AlphaFoldDB" id="K0RRH5"/>
<feature type="non-terminal residue" evidence="1">
    <location>
        <position position="41"/>
    </location>
</feature>
<protein>
    <submittedName>
        <fullName evidence="1">Uncharacterized protein</fullName>
    </submittedName>
</protein>
<organism evidence="1 2">
    <name type="scientific">Thalassiosira oceanica</name>
    <name type="common">Marine diatom</name>
    <dbReference type="NCBI Taxonomy" id="159749"/>
    <lineage>
        <taxon>Eukaryota</taxon>
        <taxon>Sar</taxon>
        <taxon>Stramenopiles</taxon>
        <taxon>Ochrophyta</taxon>
        <taxon>Bacillariophyta</taxon>
        <taxon>Coscinodiscophyceae</taxon>
        <taxon>Thalassiosirophycidae</taxon>
        <taxon>Thalassiosirales</taxon>
        <taxon>Thalassiosiraceae</taxon>
        <taxon>Thalassiosira</taxon>
    </lineage>
</organism>
<accession>K0RRH5</accession>
<reference evidence="1 2" key="1">
    <citation type="journal article" date="2012" name="Genome Biol.">
        <title>Genome and low-iron response of an oceanic diatom adapted to chronic iron limitation.</title>
        <authorList>
            <person name="Lommer M."/>
            <person name="Specht M."/>
            <person name="Roy A.S."/>
            <person name="Kraemer L."/>
            <person name="Andreson R."/>
            <person name="Gutowska M.A."/>
            <person name="Wolf J."/>
            <person name="Bergner S.V."/>
            <person name="Schilhabel M.B."/>
            <person name="Klostermeier U.C."/>
            <person name="Beiko R.G."/>
            <person name="Rosenstiel P."/>
            <person name="Hippler M."/>
            <person name="Laroche J."/>
        </authorList>
    </citation>
    <scope>NUCLEOTIDE SEQUENCE [LARGE SCALE GENOMIC DNA]</scope>
    <source>
        <strain evidence="1 2">CCMP1005</strain>
    </source>
</reference>
<gene>
    <name evidence="1" type="ORF">THAOC_23695</name>
</gene>